<keyword evidence="3" id="KW-0804">Transcription</keyword>
<dbReference type="PRINTS" id="PR00038">
    <property type="entry name" value="HTHLUXR"/>
</dbReference>
<feature type="domain" description="Response regulatory" evidence="6">
    <location>
        <begin position="6"/>
        <end position="124"/>
    </location>
</feature>
<evidence type="ECO:0000259" key="5">
    <source>
        <dbReference type="PROSITE" id="PS50043"/>
    </source>
</evidence>
<name>A0A1A9I356_9BACT</name>
<dbReference type="AlphaFoldDB" id="A0A1A9I356"/>
<dbReference type="OrthoDB" id="9797341at2"/>
<dbReference type="SUPFAM" id="SSF46894">
    <property type="entry name" value="C-terminal effector domain of the bipartite response regulators"/>
    <property type="match status" value="1"/>
</dbReference>
<dbReference type="GO" id="GO:0006355">
    <property type="term" value="P:regulation of DNA-templated transcription"/>
    <property type="evidence" value="ECO:0007669"/>
    <property type="project" value="InterPro"/>
</dbReference>
<dbReference type="KEGG" id="nia:A8C56_14180"/>
<evidence type="ECO:0008006" key="9">
    <source>
        <dbReference type="Google" id="ProtNLM"/>
    </source>
</evidence>
<evidence type="ECO:0000313" key="7">
    <source>
        <dbReference type="EMBL" id="ANH81963.1"/>
    </source>
</evidence>
<dbReference type="InterPro" id="IPR000792">
    <property type="entry name" value="Tscrpt_reg_LuxR_C"/>
</dbReference>
<dbReference type="EMBL" id="CP015772">
    <property type="protein sequence ID" value="ANH81963.1"/>
    <property type="molecule type" value="Genomic_DNA"/>
</dbReference>
<organism evidence="7 8">
    <name type="scientific">Niabella ginsenosidivorans</name>
    <dbReference type="NCBI Taxonomy" id="1176587"/>
    <lineage>
        <taxon>Bacteria</taxon>
        <taxon>Pseudomonadati</taxon>
        <taxon>Bacteroidota</taxon>
        <taxon>Chitinophagia</taxon>
        <taxon>Chitinophagales</taxon>
        <taxon>Chitinophagaceae</taxon>
        <taxon>Niabella</taxon>
    </lineage>
</organism>
<evidence type="ECO:0000256" key="1">
    <source>
        <dbReference type="ARBA" id="ARBA00023015"/>
    </source>
</evidence>
<gene>
    <name evidence="7" type="ORF">A8C56_14180</name>
</gene>
<protein>
    <recommendedName>
        <fullName evidence="9">HTH luxR-type domain-containing protein</fullName>
    </recommendedName>
</protein>
<dbReference type="Gene3D" id="3.40.50.2300">
    <property type="match status" value="1"/>
</dbReference>
<evidence type="ECO:0000256" key="4">
    <source>
        <dbReference type="PROSITE-ProRule" id="PRU00169"/>
    </source>
</evidence>
<dbReference type="SMART" id="SM00421">
    <property type="entry name" value="HTH_LUXR"/>
    <property type="match status" value="1"/>
</dbReference>
<sequence length="208" mass="23830">MTASTKLLIVDAREIIRAGLYYILHHSEKTAHFNIFQAKDLFEAKVSITANAPDLILLAYQSAATTEDSLFAWLKEYNVSIPVIVLFDYPQPLFPEKMKATNIKGYILKDIGSEELIHSIEQVLEGQPFFSGQVQYVSKHLLPESILKELHITRREQEIIGFIIKKLSSKEISEKLFLSKRTVETHRQNILKKFRVKSTSALIRALLM</sequence>
<evidence type="ECO:0000259" key="6">
    <source>
        <dbReference type="PROSITE" id="PS50110"/>
    </source>
</evidence>
<dbReference type="PROSITE" id="PS50043">
    <property type="entry name" value="HTH_LUXR_2"/>
    <property type="match status" value="1"/>
</dbReference>
<reference evidence="7 8" key="1">
    <citation type="submission" date="2016-05" db="EMBL/GenBank/DDBJ databases">
        <title>Niabella ginsenosidivorans BS26 whole genome sequencing.</title>
        <authorList>
            <person name="Im W.T."/>
            <person name="Siddiqi M.Z."/>
        </authorList>
    </citation>
    <scope>NUCLEOTIDE SEQUENCE [LARGE SCALE GENOMIC DNA]</scope>
    <source>
        <strain evidence="7 8">BS26</strain>
    </source>
</reference>
<evidence type="ECO:0000256" key="2">
    <source>
        <dbReference type="ARBA" id="ARBA00023125"/>
    </source>
</evidence>
<dbReference type="GO" id="GO:0003677">
    <property type="term" value="F:DNA binding"/>
    <property type="evidence" value="ECO:0007669"/>
    <property type="project" value="UniProtKB-KW"/>
</dbReference>
<dbReference type="CDD" id="cd06170">
    <property type="entry name" value="LuxR_C_like"/>
    <property type="match status" value="1"/>
</dbReference>
<comment type="caution">
    <text evidence="4">Lacks conserved residue(s) required for the propagation of feature annotation.</text>
</comment>
<keyword evidence="2" id="KW-0238">DNA-binding</keyword>
<dbReference type="PANTHER" id="PTHR44688">
    <property type="entry name" value="DNA-BINDING TRANSCRIPTIONAL ACTIVATOR DEVR_DOSR"/>
    <property type="match status" value="1"/>
</dbReference>
<proteinExistence type="predicted"/>
<dbReference type="InterPro" id="IPR011006">
    <property type="entry name" value="CheY-like_superfamily"/>
</dbReference>
<evidence type="ECO:0000313" key="8">
    <source>
        <dbReference type="Proteomes" id="UP000077667"/>
    </source>
</evidence>
<dbReference type="GO" id="GO:0000160">
    <property type="term" value="P:phosphorelay signal transduction system"/>
    <property type="evidence" value="ECO:0007669"/>
    <property type="project" value="InterPro"/>
</dbReference>
<dbReference type="InterPro" id="IPR001789">
    <property type="entry name" value="Sig_transdc_resp-reg_receiver"/>
</dbReference>
<dbReference type="PROSITE" id="PS50110">
    <property type="entry name" value="RESPONSE_REGULATORY"/>
    <property type="match status" value="1"/>
</dbReference>
<accession>A0A1A9I356</accession>
<dbReference type="RefSeq" id="WP_067757271.1">
    <property type="nucleotide sequence ID" value="NZ_CP015772.1"/>
</dbReference>
<evidence type="ECO:0000256" key="3">
    <source>
        <dbReference type="ARBA" id="ARBA00023163"/>
    </source>
</evidence>
<dbReference type="PANTHER" id="PTHR44688:SF16">
    <property type="entry name" value="DNA-BINDING TRANSCRIPTIONAL ACTIVATOR DEVR_DOSR"/>
    <property type="match status" value="1"/>
</dbReference>
<feature type="domain" description="HTH luxR-type" evidence="5">
    <location>
        <begin position="145"/>
        <end position="208"/>
    </location>
</feature>
<dbReference type="Proteomes" id="UP000077667">
    <property type="component" value="Chromosome"/>
</dbReference>
<dbReference type="Pfam" id="PF00196">
    <property type="entry name" value="GerE"/>
    <property type="match status" value="1"/>
</dbReference>
<keyword evidence="8" id="KW-1185">Reference proteome</keyword>
<dbReference type="SUPFAM" id="SSF52172">
    <property type="entry name" value="CheY-like"/>
    <property type="match status" value="1"/>
</dbReference>
<dbReference type="InterPro" id="IPR016032">
    <property type="entry name" value="Sig_transdc_resp-reg_C-effctor"/>
</dbReference>
<dbReference type="STRING" id="1176587.A8C56_14180"/>
<keyword evidence="1" id="KW-0805">Transcription regulation</keyword>